<evidence type="ECO:0000256" key="2">
    <source>
        <dbReference type="ARBA" id="ARBA00022695"/>
    </source>
</evidence>
<dbReference type="AlphaFoldDB" id="A0A6S7HWI8"/>
<accession>A0A6S7HWI8</accession>
<dbReference type="InterPro" id="IPR041373">
    <property type="entry name" value="RT_RNaseH"/>
</dbReference>
<evidence type="ECO:0000256" key="3">
    <source>
        <dbReference type="ARBA" id="ARBA00022722"/>
    </source>
</evidence>
<sequence length="304" mass="34706">MASDVTYCGYGINKDGIHPVVEKIEAIVKAQEPENIDQLRSFLGMLDYYHRLLPNVATALEPLHRLLRQETKWEWGEAQKGAFDYAKELLQSADLLVHFDPTKPLILATDGSNYGVWAVLSHVFPDGTEKPIAYVSRSLSAAERNYSTIEKEALATIFGVKKFHKFLYWQTFTIKTDHRPLEGLLNDTKRVPTQATPQIQRWALALAAYEYKIQYKAEKNNRNADALSRLPLPKMPLSTPQPGETIRLIEHLEETPVNSNLQIREWTKRDPVMSKVLHFTMQAKVSQSPTIPQHLNLTITKSWS</sequence>
<keyword evidence="1" id="KW-0808">Transferase</keyword>
<name>A0A6S7HWI8_PARCT</name>
<comment type="caution">
    <text evidence="8">The sequence shown here is derived from an EMBL/GenBank/DDBJ whole genome shotgun (WGS) entry which is preliminary data.</text>
</comment>
<dbReference type="Proteomes" id="UP001152795">
    <property type="component" value="Unassembled WGS sequence"/>
</dbReference>
<dbReference type="GO" id="GO:0016787">
    <property type="term" value="F:hydrolase activity"/>
    <property type="evidence" value="ECO:0007669"/>
    <property type="project" value="UniProtKB-KW"/>
</dbReference>
<evidence type="ECO:0000313" key="8">
    <source>
        <dbReference type="EMBL" id="CAB4008899.1"/>
    </source>
</evidence>
<evidence type="ECO:0000256" key="1">
    <source>
        <dbReference type="ARBA" id="ARBA00022679"/>
    </source>
</evidence>
<keyword evidence="3" id="KW-0540">Nuclease</keyword>
<dbReference type="InterPro" id="IPR043128">
    <property type="entry name" value="Rev_trsase/Diguanyl_cyclase"/>
</dbReference>
<dbReference type="OrthoDB" id="775972at2759"/>
<keyword evidence="5" id="KW-0378">Hydrolase</keyword>
<dbReference type="Gene3D" id="3.30.70.270">
    <property type="match status" value="1"/>
</dbReference>
<reference evidence="8" key="1">
    <citation type="submission" date="2020-04" db="EMBL/GenBank/DDBJ databases">
        <authorList>
            <person name="Alioto T."/>
            <person name="Alioto T."/>
            <person name="Gomez Garrido J."/>
        </authorList>
    </citation>
    <scope>NUCLEOTIDE SEQUENCE</scope>
    <source>
        <strain evidence="8">A484AB</strain>
    </source>
</reference>
<dbReference type="InterPro" id="IPR050951">
    <property type="entry name" value="Retrovirus_Pol_polyprotein"/>
</dbReference>
<dbReference type="SUPFAM" id="SSF56672">
    <property type="entry name" value="DNA/RNA polymerases"/>
    <property type="match status" value="1"/>
</dbReference>
<feature type="domain" description="Reverse transcriptase RNase H-like" evidence="7">
    <location>
        <begin position="100"/>
        <end position="209"/>
    </location>
</feature>
<organism evidence="8 9">
    <name type="scientific">Paramuricea clavata</name>
    <name type="common">Red gorgonian</name>
    <name type="synonym">Violescent sea-whip</name>
    <dbReference type="NCBI Taxonomy" id="317549"/>
    <lineage>
        <taxon>Eukaryota</taxon>
        <taxon>Metazoa</taxon>
        <taxon>Cnidaria</taxon>
        <taxon>Anthozoa</taxon>
        <taxon>Octocorallia</taxon>
        <taxon>Malacalcyonacea</taxon>
        <taxon>Plexauridae</taxon>
        <taxon>Paramuricea</taxon>
    </lineage>
</organism>
<dbReference type="GO" id="GO:0004519">
    <property type="term" value="F:endonuclease activity"/>
    <property type="evidence" value="ECO:0007669"/>
    <property type="project" value="UniProtKB-KW"/>
</dbReference>
<dbReference type="Gene3D" id="3.10.20.370">
    <property type="match status" value="1"/>
</dbReference>
<gene>
    <name evidence="8" type="ORF">PACLA_8A059658</name>
</gene>
<dbReference type="FunFam" id="3.10.20.370:FF:000001">
    <property type="entry name" value="Retrovirus-related Pol polyprotein from transposon 17.6-like protein"/>
    <property type="match status" value="1"/>
</dbReference>
<dbReference type="FunFam" id="3.30.70.270:FF:000026">
    <property type="entry name" value="Transposon Ty3-G Gag-Pol polyprotein"/>
    <property type="match status" value="1"/>
</dbReference>
<dbReference type="CDD" id="cd09274">
    <property type="entry name" value="RNase_HI_RT_Ty3"/>
    <property type="match status" value="1"/>
</dbReference>
<keyword evidence="2" id="KW-0548">Nucleotidyltransferase</keyword>
<evidence type="ECO:0000256" key="5">
    <source>
        <dbReference type="ARBA" id="ARBA00022801"/>
    </source>
</evidence>
<evidence type="ECO:0000259" key="7">
    <source>
        <dbReference type="Pfam" id="PF17917"/>
    </source>
</evidence>
<dbReference type="InterPro" id="IPR043502">
    <property type="entry name" value="DNA/RNA_pol_sf"/>
</dbReference>
<keyword evidence="9" id="KW-1185">Reference proteome</keyword>
<dbReference type="PANTHER" id="PTHR37984:SF13">
    <property type="entry name" value="RIBONUCLEASE H"/>
    <property type="match status" value="1"/>
</dbReference>
<dbReference type="GO" id="GO:0003964">
    <property type="term" value="F:RNA-directed DNA polymerase activity"/>
    <property type="evidence" value="ECO:0007669"/>
    <property type="project" value="UniProtKB-KW"/>
</dbReference>
<evidence type="ECO:0000256" key="6">
    <source>
        <dbReference type="ARBA" id="ARBA00022918"/>
    </source>
</evidence>
<dbReference type="PANTHER" id="PTHR37984">
    <property type="entry name" value="PROTEIN CBG26694"/>
    <property type="match status" value="1"/>
</dbReference>
<protein>
    <recommendedName>
        <fullName evidence="7">Reverse transcriptase RNase H-like domain-containing protein</fullName>
    </recommendedName>
</protein>
<evidence type="ECO:0000313" key="9">
    <source>
        <dbReference type="Proteomes" id="UP001152795"/>
    </source>
</evidence>
<evidence type="ECO:0000256" key="4">
    <source>
        <dbReference type="ARBA" id="ARBA00022759"/>
    </source>
</evidence>
<proteinExistence type="predicted"/>
<dbReference type="Pfam" id="PF17917">
    <property type="entry name" value="RT_RNaseH"/>
    <property type="match status" value="1"/>
</dbReference>
<dbReference type="EMBL" id="CACRXK020006264">
    <property type="protein sequence ID" value="CAB4008899.1"/>
    <property type="molecule type" value="Genomic_DNA"/>
</dbReference>
<keyword evidence="6" id="KW-0695">RNA-directed DNA polymerase</keyword>
<keyword evidence="4" id="KW-0255">Endonuclease</keyword>